<gene>
    <name evidence="1" type="ORF">SOO65_03960</name>
</gene>
<reference evidence="1 2" key="1">
    <citation type="submission" date="2023-11" db="EMBL/GenBank/DDBJ databases">
        <title>Peredibacter starrii A3.12.</title>
        <authorList>
            <person name="Mitchell R.J."/>
        </authorList>
    </citation>
    <scope>NUCLEOTIDE SEQUENCE [LARGE SCALE GENOMIC DNA]</scope>
    <source>
        <strain evidence="1 2">A3.12</strain>
    </source>
</reference>
<dbReference type="AlphaFoldDB" id="A0AAX4HR89"/>
<dbReference type="KEGG" id="psti:SOO65_03960"/>
<proteinExistence type="predicted"/>
<sequence>MEFSTHESFELSIQNYFKNSIKDQIFSRFEDSKLIQMSDEYQEIIQGIENDLRKRLVEFQKLSKKFHLSNPGYFLEEWLNRLPRPTHKDLVMTWGREVNPSPTKSKTDFRISIRFLFMIDIYEQNNFSLDWFKHFISSQGELFESFKDEGVEYIQIQKMLPAINRASLEKNRWKTTLRQSLERSLFPSVDSPSNINKAKLDNFYDEMRKSNLYTWDGFENMAGTECFDLEMYYYDYLLSEDEKAKDNFIRRTSKSSK</sequence>
<organism evidence="1 2">
    <name type="scientific">Peredibacter starrii</name>
    <dbReference type="NCBI Taxonomy" id="28202"/>
    <lineage>
        <taxon>Bacteria</taxon>
        <taxon>Pseudomonadati</taxon>
        <taxon>Bdellovibrionota</taxon>
        <taxon>Bacteriovoracia</taxon>
        <taxon>Bacteriovoracales</taxon>
        <taxon>Bacteriovoracaceae</taxon>
        <taxon>Peredibacter</taxon>
    </lineage>
</organism>
<dbReference type="EMBL" id="CP139487">
    <property type="protein sequence ID" value="WPU65893.1"/>
    <property type="molecule type" value="Genomic_DNA"/>
</dbReference>
<name>A0AAX4HR89_9BACT</name>
<dbReference type="RefSeq" id="WP_321397288.1">
    <property type="nucleotide sequence ID" value="NZ_CP139487.1"/>
</dbReference>
<keyword evidence="2" id="KW-1185">Reference proteome</keyword>
<evidence type="ECO:0000313" key="1">
    <source>
        <dbReference type="EMBL" id="WPU65893.1"/>
    </source>
</evidence>
<protein>
    <submittedName>
        <fullName evidence="1">Uncharacterized protein</fullName>
    </submittedName>
</protein>
<accession>A0AAX4HR89</accession>
<evidence type="ECO:0000313" key="2">
    <source>
        <dbReference type="Proteomes" id="UP001324634"/>
    </source>
</evidence>
<dbReference type="Proteomes" id="UP001324634">
    <property type="component" value="Chromosome"/>
</dbReference>